<dbReference type="EMBL" id="BARU01010300">
    <property type="protein sequence ID" value="GAH31974.1"/>
    <property type="molecule type" value="Genomic_DNA"/>
</dbReference>
<organism evidence="1">
    <name type="scientific">marine sediment metagenome</name>
    <dbReference type="NCBI Taxonomy" id="412755"/>
    <lineage>
        <taxon>unclassified sequences</taxon>
        <taxon>metagenomes</taxon>
        <taxon>ecological metagenomes</taxon>
    </lineage>
</organism>
<name>X1FRM2_9ZZZZ</name>
<comment type="caution">
    <text evidence="1">The sequence shown here is derived from an EMBL/GenBank/DDBJ whole genome shotgun (WGS) entry which is preliminary data.</text>
</comment>
<reference evidence="1" key="1">
    <citation type="journal article" date="2014" name="Front. Microbiol.">
        <title>High frequency of phylogenetically diverse reductive dehalogenase-homologous genes in deep subseafloor sedimentary metagenomes.</title>
        <authorList>
            <person name="Kawai M."/>
            <person name="Futagami T."/>
            <person name="Toyoda A."/>
            <person name="Takaki Y."/>
            <person name="Nishi S."/>
            <person name="Hori S."/>
            <person name="Arai W."/>
            <person name="Tsubouchi T."/>
            <person name="Morono Y."/>
            <person name="Uchiyama I."/>
            <person name="Ito T."/>
            <person name="Fujiyama A."/>
            <person name="Inagaki F."/>
            <person name="Takami H."/>
        </authorList>
    </citation>
    <scope>NUCLEOTIDE SEQUENCE</scope>
    <source>
        <strain evidence="1">Expedition CK06-06</strain>
    </source>
</reference>
<accession>X1FRM2</accession>
<dbReference type="AlphaFoldDB" id="X1FRM2"/>
<protein>
    <submittedName>
        <fullName evidence="1">Uncharacterized protein</fullName>
    </submittedName>
</protein>
<sequence length="119" mass="13248">RKVGDLYFHESWGTPAIASLTDYTLTGVPEEGLWVKLWVGWEFSDTDWWACGDVHFEFTDDGGTAPKVCPDGLGTGDSDEGTLSPPAFLVYPGHVYDYHGRVYRGEESDESSGRLYVYS</sequence>
<feature type="non-terminal residue" evidence="1">
    <location>
        <position position="1"/>
    </location>
</feature>
<gene>
    <name evidence="1" type="ORF">S03H2_19675</name>
</gene>
<proteinExistence type="predicted"/>
<evidence type="ECO:0000313" key="1">
    <source>
        <dbReference type="EMBL" id="GAH31974.1"/>
    </source>
</evidence>